<comment type="similarity">
    <text evidence="4">Belongs to the adenylate kinase family.</text>
</comment>
<sequence length="225" mass="25450">MGESLTLTFVGPPGCGKGTQSGLLQKNYKLGHLSTGDMLREAIRQQTPLGKEIDKIISKGNLVSNEIVRDLIDQNLDKSSNEHGVIFDGYPRTLEQAKTLEQLLYKRGQELTVAFELSISYPELVDRVTGRLIHRASGRIYHKTFSPPKVPMTDDITGEPLVQRKDDSIETLNARLDKYYKIGTPILDFYKSKGKLITINASLGREYTWMMIQKSLSRLNFFKKL</sequence>
<dbReference type="SUPFAM" id="SSF52540">
    <property type="entry name" value="P-loop containing nucleoside triphosphate hydrolases"/>
    <property type="match status" value="1"/>
</dbReference>
<evidence type="ECO:0000313" key="6">
    <source>
        <dbReference type="EMBL" id="KAJ3441911.1"/>
    </source>
</evidence>
<dbReference type="NCBIfam" id="TIGR01351">
    <property type="entry name" value="adk"/>
    <property type="match status" value="1"/>
</dbReference>
<dbReference type="CDD" id="cd01428">
    <property type="entry name" value="ADK"/>
    <property type="match status" value="1"/>
</dbReference>
<organism evidence="6 7">
    <name type="scientific">Anaeramoeba flamelloides</name>
    <dbReference type="NCBI Taxonomy" id="1746091"/>
    <lineage>
        <taxon>Eukaryota</taxon>
        <taxon>Metamonada</taxon>
        <taxon>Anaeramoebidae</taxon>
        <taxon>Anaeramoeba</taxon>
    </lineage>
</organism>
<dbReference type="InterPro" id="IPR033690">
    <property type="entry name" value="Adenylat_kinase_CS"/>
</dbReference>
<dbReference type="InterPro" id="IPR027417">
    <property type="entry name" value="P-loop_NTPase"/>
</dbReference>
<dbReference type="InterPro" id="IPR006259">
    <property type="entry name" value="Adenyl_kin_sub"/>
</dbReference>
<dbReference type="PRINTS" id="PR00094">
    <property type="entry name" value="ADENYLTKNASE"/>
</dbReference>
<name>A0AAV7ZM57_9EUKA</name>
<dbReference type="EMBL" id="JANTQA010000029">
    <property type="protein sequence ID" value="KAJ3441911.1"/>
    <property type="molecule type" value="Genomic_DNA"/>
</dbReference>
<protein>
    <submittedName>
        <fullName evidence="6">Adenylate kinase</fullName>
    </submittedName>
</protein>
<accession>A0AAV7ZM57</accession>
<dbReference type="FunFam" id="3.40.50.300:FF:000106">
    <property type="entry name" value="Adenylate kinase mitochondrial"/>
    <property type="match status" value="1"/>
</dbReference>
<dbReference type="Gene3D" id="3.40.50.300">
    <property type="entry name" value="P-loop containing nucleotide triphosphate hydrolases"/>
    <property type="match status" value="1"/>
</dbReference>
<keyword evidence="2" id="KW-0547">Nucleotide-binding</keyword>
<evidence type="ECO:0000259" key="5">
    <source>
        <dbReference type="Pfam" id="PF05191"/>
    </source>
</evidence>
<dbReference type="InterPro" id="IPR007862">
    <property type="entry name" value="Adenylate_kinase_lid-dom"/>
</dbReference>
<gene>
    <name evidence="6" type="ORF">M0812_13931</name>
</gene>
<dbReference type="PROSITE" id="PS00113">
    <property type="entry name" value="ADENYLATE_KINASE"/>
    <property type="match status" value="1"/>
</dbReference>
<evidence type="ECO:0000256" key="4">
    <source>
        <dbReference type="RuleBase" id="RU003330"/>
    </source>
</evidence>
<dbReference type="HAMAP" id="MF_00235">
    <property type="entry name" value="Adenylate_kinase_Adk"/>
    <property type="match status" value="1"/>
</dbReference>
<dbReference type="Proteomes" id="UP001146793">
    <property type="component" value="Unassembled WGS sequence"/>
</dbReference>
<evidence type="ECO:0000256" key="2">
    <source>
        <dbReference type="ARBA" id="ARBA00022741"/>
    </source>
</evidence>
<dbReference type="Pfam" id="PF05191">
    <property type="entry name" value="ADK_lid"/>
    <property type="match status" value="1"/>
</dbReference>
<dbReference type="Pfam" id="PF00406">
    <property type="entry name" value="ADK"/>
    <property type="match status" value="1"/>
</dbReference>
<feature type="domain" description="Adenylate kinase active site lid" evidence="5">
    <location>
        <begin position="131"/>
        <end position="166"/>
    </location>
</feature>
<dbReference type="PANTHER" id="PTHR23359">
    <property type="entry name" value="NUCLEOTIDE KINASE"/>
    <property type="match status" value="1"/>
</dbReference>
<reference evidence="6" key="1">
    <citation type="submission" date="2022-08" db="EMBL/GenBank/DDBJ databases">
        <title>Novel sulphate-reducing endosymbionts in the free-living metamonad Anaeramoeba.</title>
        <authorList>
            <person name="Jerlstrom-Hultqvist J."/>
            <person name="Cepicka I."/>
            <person name="Gallot-Lavallee L."/>
            <person name="Salas-Leiva D."/>
            <person name="Curtis B.A."/>
            <person name="Zahonova K."/>
            <person name="Pipaliya S."/>
            <person name="Dacks J."/>
            <person name="Roger A.J."/>
        </authorList>
    </citation>
    <scope>NUCLEOTIDE SEQUENCE</scope>
    <source>
        <strain evidence="6">Busselton2</strain>
    </source>
</reference>
<evidence type="ECO:0000256" key="3">
    <source>
        <dbReference type="ARBA" id="ARBA00022777"/>
    </source>
</evidence>
<dbReference type="InterPro" id="IPR000850">
    <property type="entry name" value="Adenylat/UMP-CMP_kin"/>
</dbReference>
<proteinExistence type="inferred from homology"/>
<evidence type="ECO:0000313" key="7">
    <source>
        <dbReference type="Proteomes" id="UP001146793"/>
    </source>
</evidence>
<dbReference type="AlphaFoldDB" id="A0AAV7ZM57"/>
<keyword evidence="3 4" id="KW-0418">Kinase</keyword>
<comment type="caution">
    <text evidence="6">The sequence shown here is derived from an EMBL/GenBank/DDBJ whole genome shotgun (WGS) entry which is preliminary data.</text>
</comment>
<evidence type="ECO:0000256" key="1">
    <source>
        <dbReference type="ARBA" id="ARBA00022679"/>
    </source>
</evidence>
<dbReference type="GO" id="GO:0005524">
    <property type="term" value="F:ATP binding"/>
    <property type="evidence" value="ECO:0007669"/>
    <property type="project" value="InterPro"/>
</dbReference>
<keyword evidence="1 4" id="KW-0808">Transferase</keyword>
<dbReference type="GO" id="GO:0004017">
    <property type="term" value="F:AMP kinase activity"/>
    <property type="evidence" value="ECO:0007669"/>
    <property type="project" value="InterPro"/>
</dbReference>